<protein>
    <submittedName>
        <fullName evidence="1">Uncharacterized protein</fullName>
    </submittedName>
</protein>
<evidence type="ECO:0000313" key="1">
    <source>
        <dbReference type="EMBL" id="CAG6628499.1"/>
    </source>
</evidence>
<proteinExistence type="predicted"/>
<dbReference type="AlphaFoldDB" id="A0A8D8QB93"/>
<accession>A0A8D8QB93</accession>
<organism evidence="1">
    <name type="scientific">Cacopsylla melanoneura</name>
    <dbReference type="NCBI Taxonomy" id="428564"/>
    <lineage>
        <taxon>Eukaryota</taxon>
        <taxon>Metazoa</taxon>
        <taxon>Ecdysozoa</taxon>
        <taxon>Arthropoda</taxon>
        <taxon>Hexapoda</taxon>
        <taxon>Insecta</taxon>
        <taxon>Pterygota</taxon>
        <taxon>Neoptera</taxon>
        <taxon>Paraneoptera</taxon>
        <taxon>Hemiptera</taxon>
        <taxon>Sternorrhyncha</taxon>
        <taxon>Psylloidea</taxon>
        <taxon>Psyllidae</taxon>
        <taxon>Psyllinae</taxon>
        <taxon>Cacopsylla</taxon>
    </lineage>
</organism>
<reference evidence="1" key="1">
    <citation type="submission" date="2021-05" db="EMBL/GenBank/DDBJ databases">
        <authorList>
            <person name="Alioto T."/>
            <person name="Alioto T."/>
            <person name="Gomez Garrido J."/>
        </authorList>
    </citation>
    <scope>NUCLEOTIDE SEQUENCE</scope>
</reference>
<dbReference type="EMBL" id="HBUF01068009">
    <property type="protein sequence ID" value="CAG6628499.1"/>
    <property type="molecule type" value="Transcribed_RNA"/>
</dbReference>
<sequence>MYSCIVYSSQDFISEGAQIKIYRARSFESDAGDFFEKPERKMSRKPLQNNIKRFFESAAGEFFERLALKRSRNPYSNSKIVFKDPHLNAPRATFLKSQGVMSKISIQNRNI</sequence>
<name>A0A8D8QB93_9HEMI</name>